<feature type="transmembrane region" description="Helical" evidence="6">
    <location>
        <begin position="218"/>
        <end position="238"/>
    </location>
</feature>
<keyword evidence="2 6" id="KW-0812">Transmembrane</keyword>
<keyword evidence="7" id="KW-0732">Signal</keyword>
<dbReference type="Pfam" id="PF00001">
    <property type="entry name" value="7tm_1"/>
    <property type="match status" value="1"/>
</dbReference>
<dbReference type="GO" id="GO:0004930">
    <property type="term" value="F:G protein-coupled receptor activity"/>
    <property type="evidence" value="ECO:0007669"/>
    <property type="project" value="InterPro"/>
</dbReference>
<feature type="chain" id="PRO_5001641538" description="G-protein coupled receptors family 1 profile domain-containing protein" evidence="7">
    <location>
        <begin position="29"/>
        <end position="397"/>
    </location>
</feature>
<feature type="transmembrane region" description="Helical" evidence="6">
    <location>
        <begin position="93"/>
        <end position="116"/>
    </location>
</feature>
<keyword evidence="3 6" id="KW-1133">Transmembrane helix</keyword>
<dbReference type="PANTHER" id="PTHR23112:SF37">
    <property type="entry name" value="G PROTEIN-COUPLED RECEPTOR GPR1"/>
    <property type="match status" value="1"/>
</dbReference>
<sequence>MRLLASWSRRSKLLAIISIFATIPDAAALVDGGPMEVPITESGTKAGLVLIVLAACVSVVAVLFLLCHRLVPIIRSLNKGDGEFYYWWSHMDYYFLSLMIADLIQASGAIINSSWISHHHIVPGRLCTAQAVLKQLGDDGVAFSTLAISIHTFSVLFFKWSPPTSPRLAACVVAAIWTFCILVVVIGSSVNPGYYGPNGYWCWITEKYHAQQIASEYAWMWATAFLNVLLYIPLFFILRGNILVTGYHIEWRRTREKEAWETPDRSRRDTAIARQMLWYPLAYIVVILPIAIARYLSFYGHHVSFAWTVFADVLFGLSGLFNVVLYTFTRPSLLRTRRRRSSAARPRLSNYTDGSTTDLESGGITSDSTKPVAMGAVSILRHSQDTSDHSPTDEGIH</sequence>
<feature type="transmembrane region" description="Helical" evidence="6">
    <location>
        <begin position="48"/>
        <end position="72"/>
    </location>
</feature>
<protein>
    <recommendedName>
        <fullName evidence="8">G-protein coupled receptors family 1 profile domain-containing protein</fullName>
    </recommendedName>
</protein>
<organism evidence="9 10">
    <name type="scientific">Botryobasidium botryosum (strain FD-172 SS1)</name>
    <dbReference type="NCBI Taxonomy" id="930990"/>
    <lineage>
        <taxon>Eukaryota</taxon>
        <taxon>Fungi</taxon>
        <taxon>Dikarya</taxon>
        <taxon>Basidiomycota</taxon>
        <taxon>Agaricomycotina</taxon>
        <taxon>Agaricomycetes</taxon>
        <taxon>Cantharellales</taxon>
        <taxon>Botryobasidiaceae</taxon>
        <taxon>Botryobasidium</taxon>
    </lineage>
</organism>
<dbReference type="PANTHER" id="PTHR23112">
    <property type="entry name" value="G PROTEIN-COUPLED RECEPTOR 157-RELATED"/>
    <property type="match status" value="1"/>
</dbReference>
<gene>
    <name evidence="9" type="ORF">BOTBODRAFT_174281</name>
</gene>
<evidence type="ECO:0000256" key="1">
    <source>
        <dbReference type="ARBA" id="ARBA00004141"/>
    </source>
</evidence>
<feature type="compositionally biased region" description="Polar residues" evidence="5">
    <location>
        <begin position="350"/>
        <end position="369"/>
    </location>
</feature>
<comment type="subcellular location">
    <subcellularLocation>
        <location evidence="1">Membrane</location>
        <topology evidence="1">Multi-pass membrane protein</topology>
    </subcellularLocation>
</comment>
<dbReference type="GO" id="GO:0007189">
    <property type="term" value="P:adenylate cyclase-activating G protein-coupled receptor signaling pathway"/>
    <property type="evidence" value="ECO:0007669"/>
    <property type="project" value="TreeGrafter"/>
</dbReference>
<reference evidence="10" key="1">
    <citation type="journal article" date="2014" name="Proc. Natl. Acad. Sci. U.S.A.">
        <title>Extensive sampling of basidiomycete genomes demonstrates inadequacy of the white-rot/brown-rot paradigm for wood decay fungi.</title>
        <authorList>
            <person name="Riley R."/>
            <person name="Salamov A.A."/>
            <person name="Brown D.W."/>
            <person name="Nagy L.G."/>
            <person name="Floudas D."/>
            <person name="Held B.W."/>
            <person name="Levasseur A."/>
            <person name="Lombard V."/>
            <person name="Morin E."/>
            <person name="Otillar R."/>
            <person name="Lindquist E.A."/>
            <person name="Sun H."/>
            <person name="LaButti K.M."/>
            <person name="Schmutz J."/>
            <person name="Jabbour D."/>
            <person name="Luo H."/>
            <person name="Baker S.E."/>
            <person name="Pisabarro A.G."/>
            <person name="Walton J.D."/>
            <person name="Blanchette R.A."/>
            <person name="Henrissat B."/>
            <person name="Martin F."/>
            <person name="Cullen D."/>
            <person name="Hibbett D.S."/>
            <person name="Grigoriev I.V."/>
        </authorList>
    </citation>
    <scope>NUCLEOTIDE SEQUENCE [LARGE SCALE GENOMIC DNA]</scope>
    <source>
        <strain evidence="10">FD-172 SS1</strain>
    </source>
</reference>
<dbReference type="InterPro" id="IPR017452">
    <property type="entry name" value="GPCR_Rhodpsn_7TM"/>
</dbReference>
<evidence type="ECO:0000256" key="7">
    <source>
        <dbReference type="SAM" id="SignalP"/>
    </source>
</evidence>
<evidence type="ECO:0000256" key="3">
    <source>
        <dbReference type="ARBA" id="ARBA00022989"/>
    </source>
</evidence>
<dbReference type="EMBL" id="KL198034">
    <property type="protein sequence ID" value="KDQ15112.1"/>
    <property type="molecule type" value="Genomic_DNA"/>
</dbReference>
<dbReference type="InterPro" id="IPR000276">
    <property type="entry name" value="GPCR_Rhodpsn"/>
</dbReference>
<dbReference type="GO" id="GO:0005886">
    <property type="term" value="C:plasma membrane"/>
    <property type="evidence" value="ECO:0007669"/>
    <property type="project" value="TreeGrafter"/>
</dbReference>
<dbReference type="InParanoid" id="A0A067MTB1"/>
<evidence type="ECO:0000259" key="8">
    <source>
        <dbReference type="PROSITE" id="PS50262"/>
    </source>
</evidence>
<evidence type="ECO:0000256" key="6">
    <source>
        <dbReference type="SAM" id="Phobius"/>
    </source>
</evidence>
<dbReference type="OrthoDB" id="100006at2759"/>
<dbReference type="AlphaFoldDB" id="A0A067MTB1"/>
<feature type="transmembrane region" description="Helical" evidence="6">
    <location>
        <begin position="170"/>
        <end position="190"/>
    </location>
</feature>
<dbReference type="Proteomes" id="UP000027195">
    <property type="component" value="Unassembled WGS sequence"/>
</dbReference>
<name>A0A067MTB1_BOTB1</name>
<evidence type="ECO:0000256" key="2">
    <source>
        <dbReference type="ARBA" id="ARBA00022692"/>
    </source>
</evidence>
<keyword evidence="4 6" id="KW-0472">Membrane</keyword>
<feature type="transmembrane region" description="Helical" evidence="6">
    <location>
        <begin position="140"/>
        <end position="158"/>
    </location>
</feature>
<dbReference type="Gene3D" id="1.20.1070.10">
    <property type="entry name" value="Rhodopsin 7-helix transmembrane proteins"/>
    <property type="match status" value="1"/>
</dbReference>
<feature type="transmembrane region" description="Helical" evidence="6">
    <location>
        <begin position="277"/>
        <end position="299"/>
    </location>
</feature>
<keyword evidence="10" id="KW-1185">Reference proteome</keyword>
<dbReference type="SUPFAM" id="SSF81321">
    <property type="entry name" value="Family A G protein-coupled receptor-like"/>
    <property type="match status" value="1"/>
</dbReference>
<evidence type="ECO:0000313" key="9">
    <source>
        <dbReference type="EMBL" id="KDQ15112.1"/>
    </source>
</evidence>
<accession>A0A067MTB1</accession>
<feature type="domain" description="G-protein coupled receptors family 1 profile" evidence="8">
    <location>
        <begin position="57"/>
        <end position="326"/>
    </location>
</feature>
<feature type="transmembrane region" description="Helical" evidence="6">
    <location>
        <begin position="305"/>
        <end position="329"/>
    </location>
</feature>
<dbReference type="STRING" id="930990.A0A067MTB1"/>
<evidence type="ECO:0000313" key="10">
    <source>
        <dbReference type="Proteomes" id="UP000027195"/>
    </source>
</evidence>
<dbReference type="HOGENOM" id="CLU_027149_0_2_1"/>
<evidence type="ECO:0000256" key="5">
    <source>
        <dbReference type="SAM" id="MobiDB-lite"/>
    </source>
</evidence>
<proteinExistence type="predicted"/>
<feature type="signal peptide" evidence="7">
    <location>
        <begin position="1"/>
        <end position="28"/>
    </location>
</feature>
<evidence type="ECO:0000256" key="4">
    <source>
        <dbReference type="ARBA" id="ARBA00023136"/>
    </source>
</evidence>
<dbReference type="PROSITE" id="PS50262">
    <property type="entry name" value="G_PROTEIN_RECEP_F1_2"/>
    <property type="match status" value="1"/>
</dbReference>
<feature type="region of interest" description="Disordered" evidence="5">
    <location>
        <begin position="339"/>
        <end position="370"/>
    </location>
</feature>